<dbReference type="PANTHER" id="PTHR46268:SF6">
    <property type="entry name" value="UNIVERSAL STRESS PROTEIN UP12"/>
    <property type="match status" value="1"/>
</dbReference>
<dbReference type="InterPro" id="IPR006016">
    <property type="entry name" value="UspA"/>
</dbReference>
<reference evidence="3 4" key="1">
    <citation type="journal article" date="2019" name="Int. J. Syst. Evol. Microbiol.">
        <title>The Global Catalogue of Microorganisms (GCM) 10K type strain sequencing project: providing services to taxonomists for standard genome sequencing and annotation.</title>
        <authorList>
            <consortium name="The Broad Institute Genomics Platform"/>
            <consortium name="The Broad Institute Genome Sequencing Center for Infectious Disease"/>
            <person name="Wu L."/>
            <person name="Ma J."/>
        </authorList>
    </citation>
    <scope>NUCLEOTIDE SEQUENCE [LARGE SCALE GENOMIC DNA]</scope>
    <source>
        <strain evidence="3 4">CGMCC 1.12562</strain>
    </source>
</reference>
<evidence type="ECO:0000313" key="3">
    <source>
        <dbReference type="EMBL" id="MFC3476323.1"/>
    </source>
</evidence>
<dbReference type="SUPFAM" id="SSF52402">
    <property type="entry name" value="Adenine nucleotide alpha hydrolases-like"/>
    <property type="match status" value="1"/>
</dbReference>
<accession>A0ABD5NBE9</accession>
<dbReference type="AlphaFoldDB" id="A0ABD5NBE9"/>
<proteinExistence type="inferred from homology"/>
<dbReference type="PRINTS" id="PR01438">
    <property type="entry name" value="UNVRSLSTRESS"/>
</dbReference>
<keyword evidence="4" id="KW-1185">Reference proteome</keyword>
<sequence length="139" mass="15151">MYRVLVPVDDDVDRALAQARYVTDLPAADEEVEAILLFVFTGDAEDLPSDLQQFKTADRIQSVRRARDHLEDAGVEVQVRDDSGDTTDDILDDAEEYDVDAIVLGGRKRSPAGKAIFGSVTQSVILNTDRPVVVTGDGS</sequence>
<comment type="similarity">
    <text evidence="1">Belongs to the universal stress protein A family.</text>
</comment>
<comment type="caution">
    <text evidence="3">The sequence shown here is derived from an EMBL/GenBank/DDBJ whole genome shotgun (WGS) entry which is preliminary data.</text>
</comment>
<dbReference type="RefSeq" id="WP_232572524.1">
    <property type="nucleotide sequence ID" value="NZ_CP089466.1"/>
</dbReference>
<dbReference type="GeneID" id="69117768"/>
<evidence type="ECO:0000313" key="4">
    <source>
        <dbReference type="Proteomes" id="UP001595660"/>
    </source>
</evidence>
<dbReference type="Proteomes" id="UP001595660">
    <property type="component" value="Unassembled WGS sequence"/>
</dbReference>
<dbReference type="InterPro" id="IPR006015">
    <property type="entry name" value="Universal_stress_UspA"/>
</dbReference>
<feature type="domain" description="UspA" evidence="2">
    <location>
        <begin position="3"/>
        <end position="135"/>
    </location>
</feature>
<dbReference type="Pfam" id="PF00582">
    <property type="entry name" value="Usp"/>
    <property type="match status" value="1"/>
</dbReference>
<dbReference type="PANTHER" id="PTHR46268">
    <property type="entry name" value="STRESS RESPONSE PROTEIN NHAX"/>
    <property type="match status" value="1"/>
</dbReference>
<organism evidence="3 4">
    <name type="scientific">Halobacterium litoreum</name>
    <dbReference type="NCBI Taxonomy" id="2039234"/>
    <lineage>
        <taxon>Archaea</taxon>
        <taxon>Methanobacteriati</taxon>
        <taxon>Methanobacteriota</taxon>
        <taxon>Stenosarchaea group</taxon>
        <taxon>Halobacteria</taxon>
        <taxon>Halobacteriales</taxon>
        <taxon>Halobacteriaceae</taxon>
        <taxon>Halobacterium</taxon>
    </lineage>
</organism>
<gene>
    <name evidence="3" type="ORF">ACFOKC_01150</name>
</gene>
<evidence type="ECO:0000259" key="2">
    <source>
        <dbReference type="Pfam" id="PF00582"/>
    </source>
</evidence>
<dbReference type="CDD" id="cd00293">
    <property type="entry name" value="USP-like"/>
    <property type="match status" value="1"/>
</dbReference>
<name>A0ABD5NBE9_9EURY</name>
<dbReference type="InterPro" id="IPR014729">
    <property type="entry name" value="Rossmann-like_a/b/a_fold"/>
</dbReference>
<evidence type="ECO:0000256" key="1">
    <source>
        <dbReference type="ARBA" id="ARBA00008791"/>
    </source>
</evidence>
<dbReference type="EMBL" id="JBHRWN010000002">
    <property type="protein sequence ID" value="MFC3476323.1"/>
    <property type="molecule type" value="Genomic_DNA"/>
</dbReference>
<dbReference type="Gene3D" id="3.40.50.620">
    <property type="entry name" value="HUPs"/>
    <property type="match status" value="1"/>
</dbReference>
<protein>
    <submittedName>
        <fullName evidence="3">Universal stress protein</fullName>
    </submittedName>
</protein>